<comment type="caution">
    <text evidence="1">The sequence shown here is derived from an EMBL/GenBank/DDBJ whole genome shotgun (WGS) entry which is preliminary data.</text>
</comment>
<evidence type="ECO:0000313" key="2">
    <source>
        <dbReference type="Proteomes" id="UP001500457"/>
    </source>
</evidence>
<dbReference type="RefSeq" id="WP_274230298.1">
    <property type="nucleotide sequence ID" value="NZ_BAABHQ010000022.1"/>
</dbReference>
<evidence type="ECO:0000313" key="1">
    <source>
        <dbReference type="EMBL" id="GAA4892570.1"/>
    </source>
</evidence>
<sequence>MRSLPILLPAAVIRARACPLASIRQIRTWRLRFVERSGNPTLDDLPRPAGWSDVVEASATPHGGAVALHGDGFRAVWDAPRPVTGPVRLRGDLVVDPLDGLETRGRILRLRLLTETVREDTAGERVVALTARDLSAIPKAVDDGSREAAGDTALDVRTRDRGVLLDVELGVA</sequence>
<name>A0ABP9F5Q2_9PSEU</name>
<accession>A0ABP9F5Q2</accession>
<proteinExistence type="predicted"/>
<gene>
    <name evidence="1" type="ORF">GCM10023203_53140</name>
</gene>
<evidence type="ECO:0008006" key="3">
    <source>
        <dbReference type="Google" id="ProtNLM"/>
    </source>
</evidence>
<dbReference type="Proteomes" id="UP001500457">
    <property type="component" value="Unassembled WGS sequence"/>
</dbReference>
<dbReference type="EMBL" id="BAABHQ010000022">
    <property type="protein sequence ID" value="GAA4892570.1"/>
    <property type="molecule type" value="Genomic_DNA"/>
</dbReference>
<reference evidence="2" key="1">
    <citation type="journal article" date="2019" name="Int. J. Syst. Evol. Microbiol.">
        <title>The Global Catalogue of Microorganisms (GCM) 10K type strain sequencing project: providing services to taxonomists for standard genome sequencing and annotation.</title>
        <authorList>
            <consortium name="The Broad Institute Genomics Platform"/>
            <consortium name="The Broad Institute Genome Sequencing Center for Infectious Disease"/>
            <person name="Wu L."/>
            <person name="Ma J."/>
        </authorList>
    </citation>
    <scope>NUCLEOTIDE SEQUENCE [LARGE SCALE GENOMIC DNA]</scope>
    <source>
        <strain evidence="2">JCM 17983</strain>
    </source>
</reference>
<keyword evidence="2" id="KW-1185">Reference proteome</keyword>
<protein>
    <recommendedName>
        <fullName evidence="3">HutD protein</fullName>
    </recommendedName>
</protein>
<organism evidence="1 2">
    <name type="scientific">Actinomycetospora straminea</name>
    <dbReference type="NCBI Taxonomy" id="663607"/>
    <lineage>
        <taxon>Bacteria</taxon>
        <taxon>Bacillati</taxon>
        <taxon>Actinomycetota</taxon>
        <taxon>Actinomycetes</taxon>
        <taxon>Pseudonocardiales</taxon>
        <taxon>Pseudonocardiaceae</taxon>
        <taxon>Actinomycetospora</taxon>
    </lineage>
</organism>